<dbReference type="PANTHER" id="PTHR12526:SF510">
    <property type="entry name" value="D-INOSITOL 3-PHOSPHATE GLYCOSYLTRANSFERASE"/>
    <property type="match status" value="1"/>
</dbReference>
<dbReference type="InterPro" id="IPR001296">
    <property type="entry name" value="Glyco_trans_1"/>
</dbReference>
<evidence type="ECO:0000259" key="3">
    <source>
        <dbReference type="Pfam" id="PF00534"/>
    </source>
</evidence>
<dbReference type="SUPFAM" id="SSF53756">
    <property type="entry name" value="UDP-Glycosyltransferase/glycogen phosphorylase"/>
    <property type="match status" value="1"/>
</dbReference>
<dbReference type="Pfam" id="PF13439">
    <property type="entry name" value="Glyco_transf_4"/>
    <property type="match status" value="1"/>
</dbReference>
<dbReference type="CDD" id="cd03801">
    <property type="entry name" value="GT4_PimA-like"/>
    <property type="match status" value="1"/>
</dbReference>
<evidence type="ECO:0000313" key="5">
    <source>
        <dbReference type="EMBL" id="QZN99867.1"/>
    </source>
</evidence>
<keyword evidence="2" id="KW-0808">Transferase</keyword>
<keyword evidence="1" id="KW-0328">Glycosyltransferase</keyword>
<sequence length="391" mass="41537">MSHPTATEQTSPTDDALRIVHVVRSPVGGIFRHIADLATAQAAAGHSVGLVCDSLTGGAFEDERIARLGASLALGVVRLPIARDVAPSDLAARQGPPGARAARAHVVHAHGAKGGVFGRVVGAWLGRSQPLARFYAPHGGSLHYDRKSREGRLYFTVERALERVTDSLIHVSGYEARVYEEKVGRPACGAVVVRNGLTAEEFEPVQPRPDAADFLYLGMLRDLKGVDVFLEAMKRLHDGGTPATAVVVGDGPDEARYRAFAAEAEIADHVRFVPPTPARDAFPLGRAIVVPSRAESMPYVVLEAVAAGVPMVATNVGGIPEIFGPHSDELVPAADPAALAAAMARLRADPDAARNAAEARRAHVGGEFSLDEMSSRIETVYRGIENRRKAF</sequence>
<evidence type="ECO:0000259" key="4">
    <source>
        <dbReference type="Pfam" id="PF13439"/>
    </source>
</evidence>
<dbReference type="PANTHER" id="PTHR12526">
    <property type="entry name" value="GLYCOSYLTRANSFERASE"/>
    <property type="match status" value="1"/>
</dbReference>
<dbReference type="GO" id="GO:0016757">
    <property type="term" value="F:glycosyltransferase activity"/>
    <property type="evidence" value="ECO:0007669"/>
    <property type="project" value="UniProtKB-KW"/>
</dbReference>
<protein>
    <submittedName>
        <fullName evidence="5">Glycosyltransferase family 4 protein</fullName>
    </submittedName>
</protein>
<dbReference type="InterPro" id="IPR028098">
    <property type="entry name" value="Glyco_trans_4-like_N"/>
</dbReference>
<dbReference type="Pfam" id="PF00534">
    <property type="entry name" value="Glycos_transf_1"/>
    <property type="match status" value="1"/>
</dbReference>
<reference evidence="5" key="1">
    <citation type="submission" date="2021-08" db="EMBL/GenBank/DDBJ databases">
        <authorList>
            <person name="Zhang H."/>
            <person name="Xu M."/>
            <person name="Yu Z."/>
            <person name="Yang L."/>
            <person name="Cai Y."/>
        </authorList>
    </citation>
    <scope>NUCLEOTIDE SEQUENCE</scope>
    <source>
        <strain evidence="5">CHL1</strain>
    </source>
</reference>
<name>A0A9E6UHK4_9HYPH</name>
<organism evidence="5 6">
    <name type="scientific">Chenggangzhangella methanolivorans</name>
    <dbReference type="NCBI Taxonomy" id="1437009"/>
    <lineage>
        <taxon>Bacteria</taxon>
        <taxon>Pseudomonadati</taxon>
        <taxon>Pseudomonadota</taxon>
        <taxon>Alphaproteobacteria</taxon>
        <taxon>Hyphomicrobiales</taxon>
        <taxon>Methylopilaceae</taxon>
        <taxon>Chenggangzhangella</taxon>
    </lineage>
</organism>
<feature type="domain" description="Glycosyl transferase family 1" evidence="3">
    <location>
        <begin position="201"/>
        <end position="361"/>
    </location>
</feature>
<evidence type="ECO:0000256" key="2">
    <source>
        <dbReference type="ARBA" id="ARBA00022679"/>
    </source>
</evidence>
<dbReference type="EMBL" id="CP081869">
    <property type="protein sequence ID" value="QZN99867.1"/>
    <property type="molecule type" value="Genomic_DNA"/>
</dbReference>
<evidence type="ECO:0000313" key="6">
    <source>
        <dbReference type="Proteomes" id="UP000825701"/>
    </source>
</evidence>
<accession>A0A9E6UHK4</accession>
<dbReference type="AlphaFoldDB" id="A0A9E6UHK4"/>
<feature type="domain" description="Glycosyltransferase subfamily 4-like N-terminal" evidence="4">
    <location>
        <begin position="27"/>
        <end position="198"/>
    </location>
</feature>
<dbReference type="Proteomes" id="UP000825701">
    <property type="component" value="Chromosome"/>
</dbReference>
<dbReference type="KEGG" id="cmet:K6K41_25015"/>
<evidence type="ECO:0000256" key="1">
    <source>
        <dbReference type="ARBA" id="ARBA00022676"/>
    </source>
</evidence>
<gene>
    <name evidence="5" type="ORF">K6K41_25015</name>
</gene>
<dbReference type="RefSeq" id="WP_261402987.1">
    <property type="nucleotide sequence ID" value="NZ_CP081869.1"/>
</dbReference>
<proteinExistence type="predicted"/>
<dbReference type="Gene3D" id="3.40.50.2000">
    <property type="entry name" value="Glycogen Phosphorylase B"/>
    <property type="match status" value="2"/>
</dbReference>
<keyword evidence="6" id="KW-1185">Reference proteome</keyword>